<organism evidence="11 12">
    <name type="scientific">Zestosphaera tikiterensis</name>
    <dbReference type="NCBI Taxonomy" id="1973259"/>
    <lineage>
        <taxon>Archaea</taxon>
        <taxon>Thermoproteota</taxon>
        <taxon>Thermoprotei</taxon>
        <taxon>Desulfurococcales</taxon>
        <taxon>Desulfurococcaceae</taxon>
        <taxon>Zestosphaera</taxon>
    </lineage>
</organism>
<dbReference type="Pfam" id="PF05189">
    <property type="entry name" value="RTC_insert"/>
    <property type="match status" value="1"/>
</dbReference>
<evidence type="ECO:0000256" key="8">
    <source>
        <dbReference type="NCBIfam" id="TIGR03399"/>
    </source>
</evidence>
<evidence type="ECO:0000259" key="9">
    <source>
        <dbReference type="Pfam" id="PF01137"/>
    </source>
</evidence>
<dbReference type="Pfam" id="PF01137">
    <property type="entry name" value="RTC"/>
    <property type="match status" value="1"/>
</dbReference>
<dbReference type="Proteomes" id="UP000244093">
    <property type="component" value="Unassembled WGS sequence"/>
</dbReference>
<evidence type="ECO:0000256" key="1">
    <source>
        <dbReference type="ARBA" id="ARBA00009206"/>
    </source>
</evidence>
<dbReference type="SUPFAM" id="SSF52913">
    <property type="entry name" value="RNA 3'-terminal phosphate cyclase, RPTC, insert domain"/>
    <property type="match status" value="1"/>
</dbReference>
<gene>
    <name evidence="7" type="primary">rtcA</name>
    <name evidence="11" type="ORF">B7O98_03375</name>
</gene>
<dbReference type="Gene3D" id="3.65.10.20">
    <property type="entry name" value="RNA 3'-terminal phosphate cyclase domain"/>
    <property type="match status" value="1"/>
</dbReference>
<evidence type="ECO:0000256" key="5">
    <source>
        <dbReference type="ARBA" id="ARBA00022741"/>
    </source>
</evidence>
<name>A0A2R7Y7F9_9CREN</name>
<dbReference type="EMBL" id="NBVN01000002">
    <property type="protein sequence ID" value="PUA33470.1"/>
    <property type="molecule type" value="Genomic_DNA"/>
</dbReference>
<dbReference type="PIRSF" id="PIRSF005378">
    <property type="entry name" value="RNA3'_term_phos_cycl_euk"/>
    <property type="match status" value="1"/>
</dbReference>
<comment type="function">
    <text evidence="7">Catalyzes the conversion of 3'-phosphate to a 2',3'-cyclic phosphodiester at the end of RNA. The mechanism of action of the enzyme occurs in 3 steps: (A) adenylation of the enzyme by ATP; (B) transfer of adenylate to an RNA-N3'P to produce RNA-N3'PP5'A; (C) and attack of the adjacent 2'-hydroxyl on the 3'-phosphorus in the diester linkage to produce the cyclic end product. The biological role of this enzyme is unknown but it is likely to function in some aspects of cellular RNA processing.</text>
</comment>
<keyword evidence="6 7" id="KW-0067">ATP-binding</keyword>
<comment type="subcellular location">
    <subcellularLocation>
        <location evidence="7">Cytoplasm</location>
    </subcellularLocation>
</comment>
<dbReference type="InterPro" id="IPR023797">
    <property type="entry name" value="RNA3'_phos_cyclase_dom"/>
</dbReference>
<dbReference type="InterPro" id="IPR037136">
    <property type="entry name" value="RNA3'_phos_cyclase_dom_sf"/>
</dbReference>
<dbReference type="NCBIfam" id="TIGR03399">
    <property type="entry name" value="RNA_3prim_cycl"/>
    <property type="match status" value="1"/>
</dbReference>
<dbReference type="AlphaFoldDB" id="A0A2R7Y7F9"/>
<comment type="catalytic activity">
    <reaction evidence="7">
        <text>a 3'-end 3'-phospho-ribonucleotide-RNA + ATP = a 3'-end 2',3'-cyclophospho-ribonucleotide-RNA + AMP + diphosphate</text>
        <dbReference type="Rhea" id="RHEA:23976"/>
        <dbReference type="Rhea" id="RHEA-COMP:10463"/>
        <dbReference type="Rhea" id="RHEA-COMP:10464"/>
        <dbReference type="ChEBI" id="CHEBI:30616"/>
        <dbReference type="ChEBI" id="CHEBI:33019"/>
        <dbReference type="ChEBI" id="CHEBI:83062"/>
        <dbReference type="ChEBI" id="CHEBI:83064"/>
        <dbReference type="ChEBI" id="CHEBI:456215"/>
        <dbReference type="EC" id="6.5.1.4"/>
    </reaction>
</comment>
<feature type="domain" description="RNA 3'-terminal phosphate cyclase insert" evidence="10">
    <location>
        <begin position="182"/>
        <end position="282"/>
    </location>
</feature>
<dbReference type="InterPro" id="IPR000228">
    <property type="entry name" value="RNA3'_term_phos_cyc"/>
</dbReference>
<dbReference type="InterPro" id="IPR013792">
    <property type="entry name" value="RNA3'P_cycl/enolpyr_Trfase_a/b"/>
</dbReference>
<evidence type="ECO:0000313" key="11">
    <source>
        <dbReference type="EMBL" id="PUA33470.1"/>
    </source>
</evidence>
<feature type="binding site" evidence="7">
    <location>
        <position position="100"/>
    </location>
    <ligand>
        <name>ATP</name>
        <dbReference type="ChEBI" id="CHEBI:30616"/>
    </ligand>
</feature>
<keyword evidence="5 7" id="KW-0547">Nucleotide-binding</keyword>
<comment type="caution">
    <text evidence="11">The sequence shown here is derived from an EMBL/GenBank/DDBJ whole genome shotgun (WGS) entry which is preliminary data.</text>
</comment>
<dbReference type="PANTHER" id="PTHR11096:SF0">
    <property type="entry name" value="RNA 3'-TERMINAL PHOSPHATE CYCLASE"/>
    <property type="match status" value="1"/>
</dbReference>
<evidence type="ECO:0000256" key="4">
    <source>
        <dbReference type="ARBA" id="ARBA00022598"/>
    </source>
</evidence>
<dbReference type="HAMAP" id="MF_00200">
    <property type="entry name" value="RTC"/>
    <property type="match status" value="1"/>
</dbReference>
<evidence type="ECO:0000256" key="3">
    <source>
        <dbReference type="ARBA" id="ARBA00022490"/>
    </source>
</evidence>
<accession>A0A2R7Y7F9</accession>
<dbReference type="PROSITE" id="PS01287">
    <property type="entry name" value="RTC"/>
    <property type="match status" value="1"/>
</dbReference>
<proteinExistence type="inferred from homology"/>
<dbReference type="GO" id="GO:0006396">
    <property type="term" value="P:RNA processing"/>
    <property type="evidence" value="ECO:0007669"/>
    <property type="project" value="UniProtKB-UniRule"/>
</dbReference>
<reference evidence="11" key="1">
    <citation type="submission" date="2017-04" db="EMBL/GenBank/DDBJ databases">
        <authorList>
            <person name="Afonso C.L."/>
            <person name="Miller P.J."/>
            <person name="Scott M.A."/>
            <person name="Spackman E."/>
            <person name="Goraichik I."/>
            <person name="Dimitrov K.M."/>
            <person name="Suarez D.L."/>
            <person name="Swayne D.E."/>
        </authorList>
    </citation>
    <scope>NUCLEOTIDE SEQUENCE</scope>
    <source>
        <strain evidence="11">NZ3</strain>
    </source>
</reference>
<evidence type="ECO:0000256" key="2">
    <source>
        <dbReference type="ARBA" id="ARBA00021428"/>
    </source>
</evidence>
<dbReference type="InterPro" id="IPR020719">
    <property type="entry name" value="RNA3'_term_phos_cycl-like_CS"/>
</dbReference>
<dbReference type="EC" id="6.5.1.4" evidence="7 8"/>
<keyword evidence="3 7" id="KW-0963">Cytoplasm</keyword>
<dbReference type="InterPro" id="IPR036553">
    <property type="entry name" value="RPTC_insert"/>
</dbReference>
<dbReference type="CDD" id="cd00874">
    <property type="entry name" value="RNA_Cyclase_Class_II"/>
    <property type="match status" value="1"/>
</dbReference>
<reference evidence="11" key="2">
    <citation type="journal article" date="2018" name="Syst. Appl. Microbiol.">
        <title>A new symbiotic nanoarchaeote (Candidatus Nanoclepta minutus) and its host (Zestosphaera tikiterensis gen. nov., sp. nov.) from a New Zealand hot spring.</title>
        <authorList>
            <person name="St John E."/>
            <person name="Liu Y."/>
            <person name="Podar M."/>
            <person name="Stott M.B."/>
            <person name="Meneghin J."/>
            <person name="Chen Z."/>
            <person name="Lagutin K."/>
            <person name="Mitchell K."/>
            <person name="Reysenbach A.L."/>
        </authorList>
    </citation>
    <scope>NUCLEOTIDE SEQUENCE [LARGE SCALE GENOMIC DNA]</scope>
    <source>
        <strain evidence="11">NZ3</strain>
    </source>
</reference>
<sequence length="353" mass="37823">MLVIDGSYGEGGGQILRVALALSCILGVDIKVERIRAKRDNPGLRPQHLTAVKAVSELCHAEVEGLNVGSQSLVFKPGSIRGGLFKFNIGTAGSITLVLQTLLPVMAFSHSPVEVELIGGTDVPWSPPIDYVRYVLLPHLSKLGYEVNLTLVRRGHYPKGGGLVKVRTVNQPRGFNAIVLDRRGDVSLIKVFSHCVKLPKDVAVRQANAAEKTLKDAGIKAPLEVNLEFYEPNKDPHLGPGSGVVLVAHAGDAILGSDALGAKGKRAEVVGSEAAEKLIKDLNTNAALDTHMSDNILIYLSLSKGKSVITGAELSMHAQTALWVIKQFIDVEYVISGELGNPFKLEILPRTST</sequence>
<dbReference type="Gene3D" id="3.30.360.20">
    <property type="entry name" value="RNA 3'-terminal phosphate cyclase, insert domain"/>
    <property type="match status" value="1"/>
</dbReference>
<evidence type="ECO:0000313" key="12">
    <source>
        <dbReference type="Proteomes" id="UP000244093"/>
    </source>
</evidence>
<evidence type="ECO:0000256" key="6">
    <source>
        <dbReference type="ARBA" id="ARBA00022840"/>
    </source>
</evidence>
<dbReference type="GO" id="GO:0005524">
    <property type="term" value="F:ATP binding"/>
    <property type="evidence" value="ECO:0007669"/>
    <property type="project" value="UniProtKB-KW"/>
</dbReference>
<feature type="domain" description="RNA 3'-terminal phosphate cyclase" evidence="9">
    <location>
        <begin position="8"/>
        <end position="334"/>
    </location>
</feature>
<evidence type="ECO:0000256" key="7">
    <source>
        <dbReference type="HAMAP-Rule" id="MF_00200"/>
    </source>
</evidence>
<dbReference type="PANTHER" id="PTHR11096">
    <property type="entry name" value="RNA 3' TERMINAL PHOSPHATE CYCLASE"/>
    <property type="match status" value="1"/>
</dbReference>
<comment type="similarity">
    <text evidence="1 7">Belongs to the RNA 3'-terminal cyclase family. Type 1 subfamily.</text>
</comment>
<dbReference type="InterPro" id="IPR013791">
    <property type="entry name" value="RNA3'-term_phos_cycl_insert"/>
</dbReference>
<feature type="active site" description="Tele-AMP-histidine intermediate" evidence="7">
    <location>
        <position position="317"/>
    </location>
</feature>
<dbReference type="InterPro" id="IPR017770">
    <property type="entry name" value="RNA3'_term_phos_cyc_type_1"/>
</dbReference>
<dbReference type="GO" id="GO:0005737">
    <property type="term" value="C:cytoplasm"/>
    <property type="evidence" value="ECO:0007669"/>
    <property type="project" value="UniProtKB-SubCell"/>
</dbReference>
<protein>
    <recommendedName>
        <fullName evidence="2 7">RNA 3'-terminal phosphate cyclase</fullName>
        <shortName evidence="7">RNA cyclase</shortName>
        <shortName evidence="7">RNA-3'-phosphate cyclase</shortName>
        <ecNumber evidence="7 8">6.5.1.4</ecNumber>
    </recommendedName>
</protein>
<dbReference type="SUPFAM" id="SSF55205">
    <property type="entry name" value="EPT/RTPC-like"/>
    <property type="match status" value="2"/>
</dbReference>
<dbReference type="GO" id="GO:0003963">
    <property type="term" value="F:RNA-3'-phosphate cyclase activity"/>
    <property type="evidence" value="ECO:0007669"/>
    <property type="project" value="UniProtKB-UniRule"/>
</dbReference>
<keyword evidence="4 7" id="KW-0436">Ligase</keyword>
<comment type="caution">
    <text evidence="7">Lacks conserved residue(s) required for the propagation of feature annotation.</text>
</comment>
<evidence type="ECO:0000259" key="10">
    <source>
        <dbReference type="Pfam" id="PF05189"/>
    </source>
</evidence>